<evidence type="ECO:0000313" key="2">
    <source>
        <dbReference type="EMBL" id="GIX84972.1"/>
    </source>
</evidence>
<keyword evidence="1" id="KW-1133">Transmembrane helix</keyword>
<sequence length="101" mass="11650">MDANYNEERDLAILQNIWKLEVRGGFLNLSLYLITVWIKFIFLLKQCSLKEKPAAYFSKINRDSLLYYEDLEFANTIPTTNINKVIATLIGAHGLLPWAVV</sequence>
<keyword evidence="3" id="KW-1185">Reference proteome</keyword>
<proteinExistence type="predicted"/>
<feature type="transmembrane region" description="Helical" evidence="1">
    <location>
        <begin position="26"/>
        <end position="44"/>
    </location>
</feature>
<dbReference type="Proteomes" id="UP001054945">
    <property type="component" value="Unassembled WGS sequence"/>
</dbReference>
<protein>
    <submittedName>
        <fullName evidence="2">Uncharacterized protein</fullName>
    </submittedName>
</protein>
<keyword evidence="1" id="KW-0812">Transmembrane</keyword>
<dbReference type="AlphaFoldDB" id="A0AAV4NP35"/>
<dbReference type="EMBL" id="BPLR01003467">
    <property type="protein sequence ID" value="GIX84972.1"/>
    <property type="molecule type" value="Genomic_DNA"/>
</dbReference>
<evidence type="ECO:0000313" key="3">
    <source>
        <dbReference type="Proteomes" id="UP001054945"/>
    </source>
</evidence>
<gene>
    <name evidence="2" type="ORF">CEXT_679301</name>
</gene>
<keyword evidence="1" id="KW-0472">Membrane</keyword>
<name>A0AAV4NP35_CAEEX</name>
<comment type="caution">
    <text evidence="2">The sequence shown here is derived from an EMBL/GenBank/DDBJ whole genome shotgun (WGS) entry which is preliminary data.</text>
</comment>
<evidence type="ECO:0000256" key="1">
    <source>
        <dbReference type="SAM" id="Phobius"/>
    </source>
</evidence>
<organism evidence="2 3">
    <name type="scientific">Caerostris extrusa</name>
    <name type="common">Bark spider</name>
    <name type="synonym">Caerostris bankana</name>
    <dbReference type="NCBI Taxonomy" id="172846"/>
    <lineage>
        <taxon>Eukaryota</taxon>
        <taxon>Metazoa</taxon>
        <taxon>Ecdysozoa</taxon>
        <taxon>Arthropoda</taxon>
        <taxon>Chelicerata</taxon>
        <taxon>Arachnida</taxon>
        <taxon>Araneae</taxon>
        <taxon>Araneomorphae</taxon>
        <taxon>Entelegynae</taxon>
        <taxon>Araneoidea</taxon>
        <taxon>Araneidae</taxon>
        <taxon>Caerostris</taxon>
    </lineage>
</organism>
<accession>A0AAV4NP35</accession>
<reference evidence="2 3" key="1">
    <citation type="submission" date="2021-06" db="EMBL/GenBank/DDBJ databases">
        <title>Caerostris extrusa draft genome.</title>
        <authorList>
            <person name="Kono N."/>
            <person name="Arakawa K."/>
        </authorList>
    </citation>
    <scope>NUCLEOTIDE SEQUENCE [LARGE SCALE GENOMIC DNA]</scope>
</reference>